<dbReference type="AlphaFoldDB" id="A0A6J5KFR2"/>
<dbReference type="Gene3D" id="1.10.150.130">
    <property type="match status" value="1"/>
</dbReference>
<dbReference type="InterPro" id="IPR013762">
    <property type="entry name" value="Integrase-like_cat_sf"/>
</dbReference>
<dbReference type="GeneID" id="27801676"/>
<name>A0A6J5KFR2_9BURK</name>
<dbReference type="InterPro" id="IPR025166">
    <property type="entry name" value="Integrase_DNA_bind_dom"/>
</dbReference>
<dbReference type="Gene3D" id="3.30.160.390">
    <property type="entry name" value="Integrase, DNA-binding domain"/>
    <property type="match status" value="1"/>
</dbReference>
<dbReference type="Pfam" id="PF22022">
    <property type="entry name" value="Phage_int_M"/>
    <property type="match status" value="1"/>
</dbReference>
<dbReference type="EMBL" id="CADILN010000010">
    <property type="protein sequence ID" value="CAB4051815.1"/>
    <property type="molecule type" value="Genomic_DNA"/>
</dbReference>
<evidence type="ECO:0000259" key="5">
    <source>
        <dbReference type="PROSITE" id="PS51898"/>
    </source>
</evidence>
<dbReference type="GO" id="GO:0006310">
    <property type="term" value="P:DNA recombination"/>
    <property type="evidence" value="ECO:0007669"/>
    <property type="project" value="UniProtKB-KW"/>
</dbReference>
<dbReference type="Pfam" id="PF00589">
    <property type="entry name" value="Phage_integrase"/>
    <property type="match status" value="1"/>
</dbReference>
<dbReference type="PANTHER" id="PTHR30629:SF2">
    <property type="entry name" value="PROPHAGE INTEGRASE INTS-RELATED"/>
    <property type="match status" value="1"/>
</dbReference>
<evidence type="ECO:0000313" key="6">
    <source>
        <dbReference type="EMBL" id="CAB4051815.1"/>
    </source>
</evidence>
<proteinExistence type="inferred from homology"/>
<keyword evidence="4" id="KW-0233">DNA recombination</keyword>
<comment type="similarity">
    <text evidence="1">Belongs to the 'phage' integrase family.</text>
</comment>
<dbReference type="InterPro" id="IPR011010">
    <property type="entry name" value="DNA_brk_join_enz"/>
</dbReference>
<dbReference type="InterPro" id="IPR038488">
    <property type="entry name" value="Integrase_DNA-bd_sf"/>
</dbReference>
<dbReference type="PROSITE" id="PS51898">
    <property type="entry name" value="TYR_RECOMBINASE"/>
    <property type="match status" value="1"/>
</dbReference>
<evidence type="ECO:0000256" key="2">
    <source>
        <dbReference type="ARBA" id="ARBA00022908"/>
    </source>
</evidence>
<dbReference type="GO" id="GO:0015074">
    <property type="term" value="P:DNA integration"/>
    <property type="evidence" value="ECO:0007669"/>
    <property type="project" value="UniProtKB-KW"/>
</dbReference>
<dbReference type="Proteomes" id="UP000494102">
    <property type="component" value="Unassembled WGS sequence"/>
</dbReference>
<dbReference type="GO" id="GO:0003677">
    <property type="term" value="F:DNA binding"/>
    <property type="evidence" value="ECO:0007669"/>
    <property type="project" value="UniProtKB-KW"/>
</dbReference>
<accession>A0A6J5KFR2</accession>
<dbReference type="InterPro" id="IPR010998">
    <property type="entry name" value="Integrase_recombinase_N"/>
</dbReference>
<dbReference type="RefSeq" id="WP_015004592.1">
    <property type="nucleotide sequence ID" value="NZ_CADILN010000010.1"/>
</dbReference>
<gene>
    <name evidence="6" type="primary">intS_3</name>
    <name evidence="6" type="ORF">LMG9964_05494</name>
</gene>
<dbReference type="Gene3D" id="1.10.443.10">
    <property type="entry name" value="Intergrase catalytic core"/>
    <property type="match status" value="1"/>
</dbReference>
<dbReference type="InterPro" id="IPR053876">
    <property type="entry name" value="Phage_int_M"/>
</dbReference>
<sequence>MLTDLELRALKPAGRIYKVADQRGLYVAVTLSGVVSFRFDYRLNGRRETLVVGRYDPKLPARGVREQQELSFGMSLSLAEARLLLERARREVVQGISPSRAKVEKRVEAAEALTFGKWAEKYFAEVSLAESTRAMRKSVYDRNLATEFGRLKLEEITPSRLMARCEKIKERGAAAPAVQAREIVLQVYRFVQARGLKVDNPAEDIRPSAIATFKPRDRALTPAEIHVFFKALERTATLPTLRLAVRFMLLTMVRKSEFILATWDEVDFNAALWTVPKKRMKAGRAHNVYLSQQALDILVTFKTCFGASSYLHPGRYETELPISAATLNRVIDSTVKLIRESGADFESFSVHDLRRTASTHLHEAGFNSDWIEKCLAHEQRGVRAVYNKAEYAEQRRTMLQAWADMLEGWIVTDPAADNTAYERSAARGLSLIA</sequence>
<dbReference type="InterPro" id="IPR050808">
    <property type="entry name" value="Phage_Integrase"/>
</dbReference>
<keyword evidence="2" id="KW-0229">DNA integration</keyword>
<keyword evidence="3" id="KW-0238">DNA-binding</keyword>
<dbReference type="Pfam" id="PF13356">
    <property type="entry name" value="Arm-DNA-bind_3"/>
    <property type="match status" value="1"/>
</dbReference>
<evidence type="ECO:0000256" key="1">
    <source>
        <dbReference type="ARBA" id="ARBA00008857"/>
    </source>
</evidence>
<dbReference type="PANTHER" id="PTHR30629">
    <property type="entry name" value="PROPHAGE INTEGRASE"/>
    <property type="match status" value="1"/>
</dbReference>
<evidence type="ECO:0000313" key="7">
    <source>
        <dbReference type="Proteomes" id="UP000494102"/>
    </source>
</evidence>
<dbReference type="CDD" id="cd00801">
    <property type="entry name" value="INT_P4_C"/>
    <property type="match status" value="1"/>
</dbReference>
<protein>
    <submittedName>
        <fullName evidence="6">Prophage integrase IntS</fullName>
    </submittedName>
</protein>
<reference evidence="6 7" key="1">
    <citation type="submission" date="2020-04" db="EMBL/GenBank/DDBJ databases">
        <authorList>
            <person name="De Canck E."/>
        </authorList>
    </citation>
    <scope>NUCLEOTIDE SEQUENCE [LARGE SCALE GENOMIC DNA]</scope>
    <source>
        <strain evidence="6 7">LMG 9964</strain>
    </source>
</reference>
<dbReference type="InterPro" id="IPR002104">
    <property type="entry name" value="Integrase_catalytic"/>
</dbReference>
<evidence type="ECO:0000256" key="3">
    <source>
        <dbReference type="ARBA" id="ARBA00023125"/>
    </source>
</evidence>
<feature type="domain" description="Tyr recombinase" evidence="5">
    <location>
        <begin position="215"/>
        <end position="399"/>
    </location>
</feature>
<dbReference type="SUPFAM" id="SSF56349">
    <property type="entry name" value="DNA breaking-rejoining enzymes"/>
    <property type="match status" value="1"/>
</dbReference>
<evidence type="ECO:0000256" key="4">
    <source>
        <dbReference type="ARBA" id="ARBA00023172"/>
    </source>
</evidence>
<organism evidence="6 7">
    <name type="scientific">Paraburkholderia phenoliruptrix</name>
    <dbReference type="NCBI Taxonomy" id="252970"/>
    <lineage>
        <taxon>Bacteria</taxon>
        <taxon>Pseudomonadati</taxon>
        <taxon>Pseudomonadota</taxon>
        <taxon>Betaproteobacteria</taxon>
        <taxon>Burkholderiales</taxon>
        <taxon>Burkholderiaceae</taxon>
        <taxon>Paraburkholderia</taxon>
    </lineage>
</organism>